<accession>A0A6J4TBG4</accession>
<feature type="non-terminal residue" evidence="2">
    <location>
        <position position="128"/>
    </location>
</feature>
<evidence type="ECO:0000313" key="2">
    <source>
        <dbReference type="EMBL" id="CAA9519383.1"/>
    </source>
</evidence>
<evidence type="ECO:0000256" key="1">
    <source>
        <dbReference type="SAM" id="MobiDB-lite"/>
    </source>
</evidence>
<gene>
    <name evidence="2" type="ORF">AVDCRST_MAG73-86</name>
</gene>
<dbReference type="EMBL" id="CADCWE010000006">
    <property type="protein sequence ID" value="CAA9519383.1"/>
    <property type="molecule type" value="Genomic_DNA"/>
</dbReference>
<feature type="region of interest" description="Disordered" evidence="1">
    <location>
        <begin position="66"/>
        <end position="108"/>
    </location>
</feature>
<feature type="compositionally biased region" description="Basic residues" evidence="1">
    <location>
        <begin position="85"/>
        <end position="106"/>
    </location>
</feature>
<feature type="non-terminal residue" evidence="2">
    <location>
        <position position="1"/>
    </location>
</feature>
<name>A0A6J4TBG4_9BACT</name>
<protein>
    <submittedName>
        <fullName evidence="2">Uncharacterized protein</fullName>
    </submittedName>
</protein>
<dbReference type="AlphaFoldDB" id="A0A6J4TBG4"/>
<reference evidence="2" key="1">
    <citation type="submission" date="2020-02" db="EMBL/GenBank/DDBJ databases">
        <authorList>
            <person name="Meier V. D."/>
        </authorList>
    </citation>
    <scope>NUCLEOTIDE SEQUENCE</scope>
    <source>
        <strain evidence="2">AVDCRST_MAG73</strain>
    </source>
</reference>
<organism evidence="2">
    <name type="scientific">uncultured Thermomicrobiales bacterium</name>
    <dbReference type="NCBI Taxonomy" id="1645740"/>
    <lineage>
        <taxon>Bacteria</taxon>
        <taxon>Pseudomonadati</taxon>
        <taxon>Thermomicrobiota</taxon>
        <taxon>Thermomicrobia</taxon>
        <taxon>Thermomicrobiales</taxon>
        <taxon>environmental samples</taxon>
    </lineage>
</organism>
<sequence length="128" mass="14903">AIATRLRGVSRPILFGSPFPRPRNVLQSRCIRRPGGYRTRPPGDSRLVWVLQGTVALFARPRRHRHEAARVPAALRPRDPARPSLRPHRHRLAAPRRRHPRRGRLSRRGDRMLRVAGRDHPRCALRWI</sequence>
<proteinExistence type="predicted"/>